<feature type="compositionally biased region" description="Low complexity" evidence="1">
    <location>
        <begin position="97"/>
        <end position="109"/>
    </location>
</feature>
<evidence type="ECO:0000313" key="3">
    <source>
        <dbReference type="Proteomes" id="UP000078559"/>
    </source>
</evidence>
<reference evidence="2" key="1">
    <citation type="submission" date="2014-12" db="EMBL/GenBank/DDBJ databases">
        <title>Genome Sequence of Valsa Canker Pathogens Uncovers a Specific Adaption of Colonization on Woody Bark.</title>
        <authorList>
            <person name="Yin Z."/>
            <person name="Liu H."/>
            <person name="Gao X."/>
            <person name="Li Z."/>
            <person name="Song N."/>
            <person name="Ke X."/>
            <person name="Dai Q."/>
            <person name="Wu Y."/>
            <person name="Sun Y."/>
            <person name="Xu J.-R."/>
            <person name="Kang Z.K."/>
            <person name="Wang L."/>
            <person name="Huang L."/>
        </authorList>
    </citation>
    <scope>NUCLEOTIDE SEQUENCE [LARGE SCALE GENOMIC DNA]</scope>
    <source>
        <strain evidence="2">03-8</strain>
    </source>
</reference>
<dbReference type="Proteomes" id="UP000078559">
    <property type="component" value="Chromosome 6"/>
</dbReference>
<protein>
    <submittedName>
        <fullName evidence="2">Uncharacterized protein</fullName>
    </submittedName>
</protein>
<organism evidence="2 3">
    <name type="scientific">Cytospora mali</name>
    <name type="common">Apple Valsa canker fungus</name>
    <name type="synonym">Valsa mali</name>
    <dbReference type="NCBI Taxonomy" id="578113"/>
    <lineage>
        <taxon>Eukaryota</taxon>
        <taxon>Fungi</taxon>
        <taxon>Dikarya</taxon>
        <taxon>Ascomycota</taxon>
        <taxon>Pezizomycotina</taxon>
        <taxon>Sordariomycetes</taxon>
        <taxon>Sordariomycetidae</taxon>
        <taxon>Diaporthales</taxon>
        <taxon>Cytosporaceae</taxon>
        <taxon>Cytospora</taxon>
    </lineage>
</organism>
<name>A0A194W3F3_CYTMA</name>
<evidence type="ECO:0000256" key="1">
    <source>
        <dbReference type="SAM" id="MobiDB-lite"/>
    </source>
</evidence>
<dbReference type="EMBL" id="CM003103">
    <property type="protein sequence ID" value="KUI70570.1"/>
    <property type="molecule type" value="Genomic_DNA"/>
</dbReference>
<feature type="compositionally biased region" description="Low complexity" evidence="1">
    <location>
        <begin position="19"/>
        <end position="38"/>
    </location>
</feature>
<dbReference type="AlphaFoldDB" id="A0A194W3F3"/>
<gene>
    <name evidence="2" type="ORF">VM1G_11691</name>
</gene>
<proteinExistence type="predicted"/>
<accession>A0A194W3F3</accession>
<keyword evidence="3" id="KW-1185">Reference proteome</keyword>
<evidence type="ECO:0000313" key="2">
    <source>
        <dbReference type="EMBL" id="KUI70570.1"/>
    </source>
</evidence>
<feature type="region of interest" description="Disordered" evidence="1">
    <location>
        <begin position="1"/>
        <end position="109"/>
    </location>
</feature>
<sequence length="162" mass="16443">MAANTFSSLAAHLRAHTIPSPSSPRSTAPPRATAASSPWGPAASRTTSSAGPHPGHPAARSEAGHAQRPFSDPNNRGPYEPYGTRGPTWTPGREARGPGVRRAAAAGDAAGQVRARMAAFLEELAARSSGGFLAIRPSGLEGVGTPAFVVACMPAGRRCPGS</sequence>